<feature type="transmembrane region" description="Helical" evidence="2">
    <location>
        <begin position="45"/>
        <end position="66"/>
    </location>
</feature>
<evidence type="ECO:0000313" key="4">
    <source>
        <dbReference type="Proteomes" id="UP001230188"/>
    </source>
</evidence>
<gene>
    <name evidence="3" type="ORF">CTAYLR_003610</name>
</gene>
<keyword evidence="2" id="KW-0472">Membrane</keyword>
<evidence type="ECO:0008006" key="5">
    <source>
        <dbReference type="Google" id="ProtNLM"/>
    </source>
</evidence>
<protein>
    <recommendedName>
        <fullName evidence="5">Fe2OG dioxygenase domain-containing protein</fullName>
    </recommendedName>
</protein>
<dbReference type="Proteomes" id="UP001230188">
    <property type="component" value="Unassembled WGS sequence"/>
</dbReference>
<keyword evidence="4" id="KW-1185">Reference proteome</keyword>
<feature type="region of interest" description="Disordered" evidence="1">
    <location>
        <begin position="357"/>
        <end position="394"/>
    </location>
</feature>
<dbReference type="EMBL" id="JAQMWT010000388">
    <property type="protein sequence ID" value="KAJ8602239.1"/>
    <property type="molecule type" value="Genomic_DNA"/>
</dbReference>
<keyword evidence="2" id="KW-0812">Transmembrane</keyword>
<dbReference type="AlphaFoldDB" id="A0AAD7UEN5"/>
<reference evidence="3" key="1">
    <citation type="submission" date="2023-01" db="EMBL/GenBank/DDBJ databases">
        <title>Metagenome sequencing of chrysophaentin producing Chrysophaeum taylorii.</title>
        <authorList>
            <person name="Davison J."/>
            <person name="Bewley C."/>
        </authorList>
    </citation>
    <scope>NUCLEOTIDE SEQUENCE</scope>
    <source>
        <strain evidence="3">NIES-1699</strain>
    </source>
</reference>
<feature type="transmembrane region" description="Helical" evidence="2">
    <location>
        <begin position="301"/>
        <end position="330"/>
    </location>
</feature>
<evidence type="ECO:0000313" key="3">
    <source>
        <dbReference type="EMBL" id="KAJ8602239.1"/>
    </source>
</evidence>
<comment type="caution">
    <text evidence="3">The sequence shown here is derived from an EMBL/GenBank/DDBJ whole genome shotgun (WGS) entry which is preliminary data.</text>
</comment>
<sequence>MRFEWLGGALWLGVAAPVSVRSVVRAWGRIRHPAKKRDEDAVVDAALTTLGWMLLHLCVPMMIMWLSPDNAVVDVRRVRNVLSEAEASEIVRLCEAHAAATGGWLTARHAWYPTTDVAVESVSGLDLREVVHNRVFPILVRSYGVRTENLSLRDLFVVKYDGRGQRGLVKHRDGCELSFGVALTATHRSTAGTYFPSFRHALAGVRVGEAWTHPSLALHSARPVMDDDETRYVLVGFVLVRPTWKHFWRTWGSWATRLREWHLDELVFESPAVSTPKLALRRARDVLHDLLAPDAPPAGKLLVYVGALLCLLLGVLALALLWDCVAHFCLPDFRRRRERRERPSSRFSSSLLQAEARGRYYEEEEEEEDLVLREGPRLMRASETAKSRGHTHRD</sequence>
<organism evidence="3 4">
    <name type="scientific">Chrysophaeum taylorii</name>
    <dbReference type="NCBI Taxonomy" id="2483200"/>
    <lineage>
        <taxon>Eukaryota</taxon>
        <taxon>Sar</taxon>
        <taxon>Stramenopiles</taxon>
        <taxon>Ochrophyta</taxon>
        <taxon>Pelagophyceae</taxon>
        <taxon>Pelagomonadales</taxon>
        <taxon>Pelagomonadaceae</taxon>
        <taxon>Chrysophaeum</taxon>
    </lineage>
</organism>
<accession>A0AAD7UEN5</accession>
<keyword evidence="2" id="KW-1133">Transmembrane helix</keyword>
<name>A0AAD7UEN5_9STRA</name>
<evidence type="ECO:0000256" key="2">
    <source>
        <dbReference type="SAM" id="Phobius"/>
    </source>
</evidence>
<proteinExistence type="predicted"/>
<feature type="transmembrane region" description="Helical" evidence="2">
    <location>
        <begin position="6"/>
        <end position="24"/>
    </location>
</feature>
<evidence type="ECO:0000256" key="1">
    <source>
        <dbReference type="SAM" id="MobiDB-lite"/>
    </source>
</evidence>